<proteinExistence type="predicted"/>
<feature type="domain" description="F-box" evidence="1">
    <location>
        <begin position="449"/>
        <end position="501"/>
    </location>
</feature>
<keyword evidence="3" id="KW-1185">Reference proteome</keyword>
<dbReference type="EMBL" id="KL197718">
    <property type="protein sequence ID" value="KDQ58140.1"/>
    <property type="molecule type" value="Genomic_DNA"/>
</dbReference>
<dbReference type="Proteomes" id="UP000027265">
    <property type="component" value="Unassembled WGS sequence"/>
</dbReference>
<reference evidence="3" key="1">
    <citation type="journal article" date="2014" name="Proc. Natl. Acad. Sci. U.S.A.">
        <title>Extensive sampling of basidiomycete genomes demonstrates inadequacy of the white-rot/brown-rot paradigm for wood decay fungi.</title>
        <authorList>
            <person name="Riley R."/>
            <person name="Salamov A.A."/>
            <person name="Brown D.W."/>
            <person name="Nagy L.G."/>
            <person name="Floudas D."/>
            <person name="Held B.W."/>
            <person name="Levasseur A."/>
            <person name="Lombard V."/>
            <person name="Morin E."/>
            <person name="Otillar R."/>
            <person name="Lindquist E.A."/>
            <person name="Sun H."/>
            <person name="LaButti K.M."/>
            <person name="Schmutz J."/>
            <person name="Jabbour D."/>
            <person name="Luo H."/>
            <person name="Baker S.E."/>
            <person name="Pisabarro A.G."/>
            <person name="Walton J.D."/>
            <person name="Blanchette R.A."/>
            <person name="Henrissat B."/>
            <person name="Martin F."/>
            <person name="Cullen D."/>
            <person name="Hibbett D.S."/>
            <person name="Grigoriev I.V."/>
        </authorList>
    </citation>
    <scope>NUCLEOTIDE SEQUENCE [LARGE SCALE GENOMIC DNA]</scope>
    <source>
        <strain evidence="3">MUCL 33604</strain>
    </source>
</reference>
<dbReference type="AlphaFoldDB" id="A0A067PW89"/>
<accession>A0A067PW89</accession>
<sequence>MAGSWVYKIYKHAGHYFAYYRQCDEGTEVNNVRLDLLQSIPTDPVAFSEWLQARRAHLDSRLEQWNLGGEAVAPVQVEQVPESEVLLETEGHDLQDDASDDSNSSVEFEDITLEAPTRDSDMPSLCMHELDLDTLVFSIERFPVFGLDHMPSEDNFLDWIGKNHYGALGYSDDTPIEYRYTSSPKWIESCQPQRLVEPDSSLRETYARCSSTSESPSSASHLLVHELLSLSPRPSLTERAREHLLEVLVGHAIRPEHISLHLHQLTTVPDRNHIPNATHAIASGFIRLIFEPMVFHTASPPAPPTCGRVDSDFLWPRDDVCVRVCTHLCDVENLRTAVAQIILEIESSFSRGVNIARYYGVAFSIFHCAVIRIAKTDNGELRFRHTPALQFLPSWYATSPSTPGISALARLSYLPDASIVEKVARIYKLSFLLRHPIPLIGTPPGRQTRNLLAEAPSEILQEIADYLPPAHLIKFASICPRTRITAAKMLRAPSIDDYRLIAPFQLPLPGDMSTFNAYVQSYPWKGYISLFTGCFKALSSHNNATLMHVGQIPLRHWSTTTTVATHGINLSSFEDRRYGIRLEPPHLLYHVIKLREPEVPPDRNQ</sequence>
<dbReference type="InterPro" id="IPR001810">
    <property type="entry name" value="F-box_dom"/>
</dbReference>
<evidence type="ECO:0000313" key="2">
    <source>
        <dbReference type="EMBL" id="KDQ58140.1"/>
    </source>
</evidence>
<name>A0A067PW89_9AGAM</name>
<dbReference type="HOGENOM" id="CLU_034206_0_0_1"/>
<evidence type="ECO:0000313" key="3">
    <source>
        <dbReference type="Proteomes" id="UP000027265"/>
    </source>
</evidence>
<gene>
    <name evidence="2" type="ORF">JAAARDRAFT_206842</name>
</gene>
<dbReference type="InParanoid" id="A0A067PW89"/>
<dbReference type="OrthoDB" id="3229878at2759"/>
<dbReference type="PROSITE" id="PS50181">
    <property type="entry name" value="FBOX"/>
    <property type="match status" value="1"/>
</dbReference>
<organism evidence="2 3">
    <name type="scientific">Jaapia argillacea MUCL 33604</name>
    <dbReference type="NCBI Taxonomy" id="933084"/>
    <lineage>
        <taxon>Eukaryota</taxon>
        <taxon>Fungi</taxon>
        <taxon>Dikarya</taxon>
        <taxon>Basidiomycota</taxon>
        <taxon>Agaricomycotina</taxon>
        <taxon>Agaricomycetes</taxon>
        <taxon>Agaricomycetidae</taxon>
        <taxon>Jaapiales</taxon>
        <taxon>Jaapiaceae</taxon>
        <taxon>Jaapia</taxon>
    </lineage>
</organism>
<protein>
    <recommendedName>
        <fullName evidence="1">F-box domain-containing protein</fullName>
    </recommendedName>
</protein>
<evidence type="ECO:0000259" key="1">
    <source>
        <dbReference type="PROSITE" id="PS50181"/>
    </source>
</evidence>